<dbReference type="PANTHER" id="PTHR43288">
    <property type="entry name" value="BIOTIN SYNTHASE-RELATED PROTEIN, RADICAL SAM SUPERFAMILY"/>
    <property type="match status" value="1"/>
</dbReference>
<dbReference type="InterPro" id="IPR013785">
    <property type="entry name" value="Aldolase_TIM"/>
</dbReference>
<dbReference type="GO" id="GO:0046872">
    <property type="term" value="F:metal ion binding"/>
    <property type="evidence" value="ECO:0007669"/>
    <property type="project" value="UniProtKB-KW"/>
</dbReference>
<sequence length="208" mass="23342">MTDLNELITKSRKISWQKFGKNITFYHPGMFKYNGCWGEYPAISITGSHCELQCDHCQSKILESMISATTPDELIRKCKKIEEMGNTGCLISGGSRSDGTIPWEDFIPAIKSVKKTTNLFISIHSAIIDHKTAKQLKDAGVDQALIDVIGDDETFKKIYHVNFGIEAIERSLDALKNAEISIIPHIVVGLNHGQIRGEYKAIEIIKRY</sequence>
<keyword evidence="4" id="KW-0411">Iron-sulfur</keyword>
<dbReference type="PANTHER" id="PTHR43288:SF2">
    <property type="entry name" value="RADICAL SAM CORE DOMAIN-CONTAINING PROTEIN"/>
    <property type="match status" value="1"/>
</dbReference>
<proteinExistence type="predicted"/>
<dbReference type="InterPro" id="IPR007197">
    <property type="entry name" value="rSAM"/>
</dbReference>
<dbReference type="Gene3D" id="3.20.20.70">
    <property type="entry name" value="Aldolase class I"/>
    <property type="match status" value="1"/>
</dbReference>
<keyword evidence="3" id="KW-0408">Iron</keyword>
<feature type="non-terminal residue" evidence="6">
    <location>
        <position position="208"/>
    </location>
</feature>
<dbReference type="GO" id="GO:0051536">
    <property type="term" value="F:iron-sulfur cluster binding"/>
    <property type="evidence" value="ECO:0007669"/>
    <property type="project" value="UniProtKB-KW"/>
</dbReference>
<reference evidence="6" key="1">
    <citation type="journal article" date="2014" name="Front. Microbiol.">
        <title>High frequency of phylogenetically diverse reductive dehalogenase-homologous genes in deep subseafloor sedimentary metagenomes.</title>
        <authorList>
            <person name="Kawai M."/>
            <person name="Futagami T."/>
            <person name="Toyoda A."/>
            <person name="Takaki Y."/>
            <person name="Nishi S."/>
            <person name="Hori S."/>
            <person name="Arai W."/>
            <person name="Tsubouchi T."/>
            <person name="Morono Y."/>
            <person name="Uchiyama I."/>
            <person name="Ito T."/>
            <person name="Fujiyama A."/>
            <person name="Inagaki F."/>
            <person name="Takami H."/>
        </authorList>
    </citation>
    <scope>NUCLEOTIDE SEQUENCE</scope>
    <source>
        <strain evidence="6">Expedition CK06-06</strain>
    </source>
</reference>
<keyword evidence="1" id="KW-0949">S-adenosyl-L-methionine</keyword>
<evidence type="ECO:0000256" key="1">
    <source>
        <dbReference type="ARBA" id="ARBA00022691"/>
    </source>
</evidence>
<evidence type="ECO:0000256" key="2">
    <source>
        <dbReference type="ARBA" id="ARBA00022723"/>
    </source>
</evidence>
<dbReference type="SFLD" id="SFLDS00029">
    <property type="entry name" value="Radical_SAM"/>
    <property type="match status" value="1"/>
</dbReference>
<dbReference type="CDD" id="cd01335">
    <property type="entry name" value="Radical_SAM"/>
    <property type="match status" value="1"/>
</dbReference>
<evidence type="ECO:0000256" key="4">
    <source>
        <dbReference type="ARBA" id="ARBA00023014"/>
    </source>
</evidence>
<dbReference type="SUPFAM" id="SSF102114">
    <property type="entry name" value="Radical SAM enzymes"/>
    <property type="match status" value="1"/>
</dbReference>
<comment type="caution">
    <text evidence="6">The sequence shown here is derived from an EMBL/GenBank/DDBJ whole genome shotgun (WGS) entry which is preliminary data.</text>
</comment>
<protein>
    <recommendedName>
        <fullName evidence="5">Radical SAM core domain-containing protein</fullName>
    </recommendedName>
</protein>
<name>X0W547_9ZZZZ</name>
<dbReference type="InterPro" id="IPR058240">
    <property type="entry name" value="rSAM_sf"/>
</dbReference>
<keyword evidence="2" id="KW-0479">Metal-binding</keyword>
<feature type="domain" description="Radical SAM core" evidence="5">
    <location>
        <begin position="46"/>
        <end position="189"/>
    </location>
</feature>
<evidence type="ECO:0000256" key="3">
    <source>
        <dbReference type="ARBA" id="ARBA00023004"/>
    </source>
</evidence>
<evidence type="ECO:0000313" key="6">
    <source>
        <dbReference type="EMBL" id="GAG25979.1"/>
    </source>
</evidence>
<dbReference type="GO" id="GO:0003824">
    <property type="term" value="F:catalytic activity"/>
    <property type="evidence" value="ECO:0007669"/>
    <property type="project" value="InterPro"/>
</dbReference>
<dbReference type="AlphaFoldDB" id="X0W547"/>
<dbReference type="EMBL" id="BARS01030810">
    <property type="protein sequence ID" value="GAG25979.1"/>
    <property type="molecule type" value="Genomic_DNA"/>
</dbReference>
<organism evidence="6">
    <name type="scientific">marine sediment metagenome</name>
    <dbReference type="NCBI Taxonomy" id="412755"/>
    <lineage>
        <taxon>unclassified sequences</taxon>
        <taxon>metagenomes</taxon>
        <taxon>ecological metagenomes</taxon>
    </lineage>
</organism>
<dbReference type="Pfam" id="PF04055">
    <property type="entry name" value="Radical_SAM"/>
    <property type="match status" value="1"/>
</dbReference>
<accession>X0W547</accession>
<dbReference type="SFLD" id="SFLDG01113">
    <property type="entry name" value="Uncharacterised_Radical_SAM_Su"/>
    <property type="match status" value="1"/>
</dbReference>
<gene>
    <name evidence="6" type="ORF">S01H1_48007</name>
</gene>
<evidence type="ECO:0000259" key="5">
    <source>
        <dbReference type="Pfam" id="PF04055"/>
    </source>
</evidence>